<accession>A0A6Q8PH40</accession>
<dbReference type="Ensembl" id="ENST00000675754.1">
    <property type="protein sequence ID" value="ENSP00000502555.1"/>
    <property type="gene ID" value="ENSG00000084073.11"/>
</dbReference>
<keyword evidence="1" id="KW-0812">Transmembrane</keyword>
<dbReference type="InterPro" id="IPR032456">
    <property type="entry name" value="Peptidase_M48_N"/>
</dbReference>
<name>A0A6Q8PH40_HUMAN</name>
<dbReference type="Bgee" id="ENSG00000084073">
    <property type="expression patterns" value="Expressed in hair follicle and 212 other cell types or tissues"/>
</dbReference>
<keyword evidence="4" id="KW-1185">Reference proteome</keyword>
<keyword evidence="1" id="KW-1133">Transmembrane helix</keyword>
<keyword evidence="5 6" id="KW-1267">Proteomics identification</keyword>
<evidence type="ECO:0007829" key="6">
    <source>
        <dbReference type="ProteomicsDB" id="A0A6Q8PH40"/>
    </source>
</evidence>
<dbReference type="GeneTree" id="ENSGT00390000002053"/>
<dbReference type="HGNC" id="HGNC:12877">
    <property type="gene designation" value="ZMPSTE24"/>
</dbReference>
<reference evidence="3 4" key="2">
    <citation type="journal article" date="2004" name="Nature">
        <title>Finishing the euchromatic sequence of the human genome.</title>
        <authorList>
            <consortium name="International Human Genome Sequencing Consortium"/>
        </authorList>
    </citation>
    <scope>NUCLEOTIDE SEQUENCE [LARGE SCALE GENOMIC DNA]</scope>
</reference>
<organism evidence="3 4">
    <name type="scientific">Homo sapiens</name>
    <name type="common">Human</name>
    <dbReference type="NCBI Taxonomy" id="9606"/>
    <lineage>
        <taxon>Eukaryota</taxon>
        <taxon>Metazoa</taxon>
        <taxon>Chordata</taxon>
        <taxon>Craniata</taxon>
        <taxon>Vertebrata</taxon>
        <taxon>Euteleostomi</taxon>
        <taxon>Mammalia</taxon>
        <taxon>Eutheria</taxon>
        <taxon>Euarchontoglires</taxon>
        <taxon>Primates</taxon>
        <taxon>Haplorrhini</taxon>
        <taxon>Catarrhini</taxon>
        <taxon>Hominidae</taxon>
        <taxon>Homo</taxon>
    </lineage>
</organism>
<dbReference type="SMR" id="A0A6Q8PH40"/>
<reference evidence="3 4" key="3">
    <citation type="journal article" date="2006" name="Nature">
        <title>The DNA sequence and biological annotation of human chromosome 1.</title>
        <authorList>
            <person name="Gregory S.G."/>
            <person name="Barlow K.F."/>
            <person name="McLay K.E."/>
            <person name="Kaul R."/>
            <person name="Swarbreck D."/>
            <person name="Dunham A."/>
            <person name="Scott C.E."/>
            <person name="Howe K.L."/>
            <person name="Woodfine K."/>
            <person name="Spencer C.C."/>
            <person name="Jones M.C."/>
            <person name="Gillson C."/>
            <person name="Searle S."/>
            <person name="Zhou Y."/>
            <person name="Kokocinski F."/>
            <person name="McDonald L."/>
            <person name="Evans R."/>
            <person name="Phillips K."/>
            <person name="Atkinson A."/>
            <person name="Cooper R."/>
            <person name="Jones C."/>
            <person name="Hall R.E."/>
            <person name="Andrews T.D."/>
            <person name="Lloyd C."/>
            <person name="Ainscough R."/>
            <person name="Almeida J.P."/>
            <person name="Ambrose K.D."/>
            <person name="Anderson F."/>
            <person name="Andrew R.W."/>
            <person name="Ashwell R.I."/>
            <person name="Aubin K."/>
            <person name="Babbage A.K."/>
            <person name="Bagguley C.L."/>
            <person name="Bailey J."/>
            <person name="Beasley H."/>
            <person name="Bethel G."/>
            <person name="Bird C.P."/>
            <person name="Bray-Allen S."/>
            <person name="Brown J.Y."/>
            <person name="Brown A.J."/>
            <person name="Buckley D."/>
            <person name="Burton J."/>
            <person name="Bye J."/>
            <person name="Carder C."/>
            <person name="Chapman J.C."/>
            <person name="Clark S.Y."/>
            <person name="Clarke G."/>
            <person name="Clee C."/>
            <person name="Cobley V."/>
            <person name="Collier R.E."/>
            <person name="Corby N."/>
            <person name="Coville G.J."/>
            <person name="Davies J."/>
            <person name="Deadman R."/>
            <person name="Dunn M."/>
            <person name="Earthrowl M."/>
            <person name="Ellington A.G."/>
            <person name="Errington H."/>
            <person name="Frankish A."/>
            <person name="Frankland J."/>
            <person name="French L."/>
            <person name="Garner P."/>
            <person name="Garnett J."/>
            <person name="Gay L."/>
            <person name="Ghori M.R."/>
            <person name="Gibson R."/>
            <person name="Gilby L.M."/>
            <person name="Gillett W."/>
            <person name="Glithero R.J."/>
            <person name="Grafham D.V."/>
            <person name="Griffiths C."/>
            <person name="Griffiths-Jones S."/>
            <person name="Grocock R."/>
            <person name="Hammond S."/>
            <person name="Harrison E.S."/>
            <person name="Hart E."/>
            <person name="Haugen E."/>
            <person name="Heath P.D."/>
            <person name="Holmes S."/>
            <person name="Holt K."/>
            <person name="Howden P.J."/>
            <person name="Hunt A.R."/>
            <person name="Hunt S.E."/>
            <person name="Hunter G."/>
            <person name="Isherwood J."/>
            <person name="James R."/>
            <person name="Johnson C."/>
            <person name="Johnson D."/>
            <person name="Joy A."/>
            <person name="Kay M."/>
            <person name="Kershaw J.K."/>
            <person name="Kibukawa M."/>
            <person name="Kimberley A.M."/>
            <person name="King A."/>
            <person name="Knights A.J."/>
            <person name="Lad H."/>
            <person name="Laird G."/>
            <person name="Lawlor S."/>
            <person name="Leongamornlert D.A."/>
            <person name="Lloyd D.M."/>
            <person name="Loveland J."/>
            <person name="Lovell J."/>
            <person name="Lush M.J."/>
            <person name="Lyne R."/>
            <person name="Martin S."/>
            <person name="Mashreghi-Mohammadi M."/>
            <person name="Matthews L."/>
            <person name="Matthews N.S."/>
            <person name="McLaren S."/>
            <person name="Milne S."/>
            <person name="Mistry S."/>
            <person name="Moore M.J."/>
            <person name="Nickerson T."/>
            <person name="O'Dell C.N."/>
            <person name="Oliver K."/>
            <person name="Palmeiri A."/>
            <person name="Palmer S.A."/>
            <person name="Parker A."/>
            <person name="Patel D."/>
            <person name="Pearce A.V."/>
            <person name="Peck A.I."/>
            <person name="Pelan S."/>
            <person name="Phelps K."/>
            <person name="Phillimore B.J."/>
            <person name="Plumb R."/>
            <person name="Rajan J."/>
            <person name="Raymond C."/>
            <person name="Rouse G."/>
            <person name="Saenphimmachak C."/>
            <person name="Sehra H.K."/>
            <person name="Sheridan E."/>
            <person name="Shownkeen R."/>
            <person name="Sims S."/>
            <person name="Skuce C.D."/>
            <person name="Smith M."/>
            <person name="Steward C."/>
            <person name="Subramanian S."/>
            <person name="Sycamore N."/>
            <person name="Tracey A."/>
            <person name="Tromans A."/>
            <person name="Van Helmond Z."/>
            <person name="Wall M."/>
            <person name="Wallis J.M."/>
            <person name="White S."/>
            <person name="Whitehead S.L."/>
            <person name="Wilkinson J.E."/>
            <person name="Willey D.L."/>
            <person name="Williams H."/>
            <person name="Wilming L."/>
            <person name="Wray P.W."/>
            <person name="Wu Z."/>
            <person name="Coulson A."/>
            <person name="Vaudin M."/>
            <person name="Sulston J.E."/>
            <person name="Durbin R."/>
            <person name="Hubbard T."/>
            <person name="Wooster R."/>
            <person name="Dunham I."/>
            <person name="Carter N.P."/>
            <person name="McVean G."/>
            <person name="Ross M.T."/>
            <person name="Harrow J."/>
            <person name="Olson M.V."/>
            <person name="Beck S."/>
            <person name="Rogers J."/>
            <person name="Bentley D.R."/>
            <person name="Banerjee R."/>
            <person name="Bryant S.P."/>
            <person name="Burford D.C."/>
            <person name="Burrill W.D."/>
            <person name="Clegg S.M."/>
            <person name="Dhami P."/>
            <person name="Dovey O."/>
            <person name="Faulkner L.M."/>
            <person name="Gribble S.M."/>
            <person name="Langford C.F."/>
            <person name="Pandian R.D."/>
            <person name="Porter K.M."/>
            <person name="Prigmore E."/>
        </authorList>
    </citation>
    <scope>NUCLEOTIDE SEQUENCE [LARGE SCALE GENOMIC DNA]</scope>
</reference>
<reference evidence="3" key="4">
    <citation type="submission" date="2025-08" db="UniProtKB">
        <authorList>
            <consortium name="Ensembl"/>
        </authorList>
    </citation>
    <scope>IDENTIFICATION</scope>
</reference>
<evidence type="ECO:0000313" key="4">
    <source>
        <dbReference type="Proteomes" id="UP000005640"/>
    </source>
</evidence>
<reference evidence="3 4" key="1">
    <citation type="journal article" date="2001" name="Nature">
        <title>Initial sequencing and analysis of the human genome.</title>
        <authorList>
            <consortium name="International Human Genome Sequencing Consortium"/>
            <person name="Lander E.S."/>
            <person name="Linton L.M."/>
            <person name="Birren B."/>
            <person name="Nusbaum C."/>
            <person name="Zody M.C."/>
            <person name="Baldwin J."/>
            <person name="Devon K."/>
            <person name="Dewar K."/>
            <person name="Doyle M."/>
            <person name="FitzHugh W."/>
            <person name="Funke R."/>
            <person name="Gage D."/>
            <person name="Harris K."/>
            <person name="Heaford A."/>
            <person name="Howland J."/>
            <person name="Kann L."/>
            <person name="Lehoczky J."/>
            <person name="LeVine R."/>
            <person name="McEwan P."/>
            <person name="McKernan K."/>
            <person name="Meldrim J."/>
            <person name="Mesirov J.P."/>
            <person name="Miranda C."/>
            <person name="Morris W."/>
            <person name="Naylor J."/>
            <person name="Raymond C."/>
            <person name="Rosetti M."/>
            <person name="Santos R."/>
            <person name="Sheridan A."/>
            <person name="Sougnez C."/>
            <person name="Stange-Thomann N."/>
            <person name="Stojanovic N."/>
            <person name="Subramanian A."/>
            <person name="Wyman D."/>
            <person name="Rogers J."/>
            <person name="Sulston J."/>
            <person name="Ainscough R."/>
            <person name="Beck S."/>
            <person name="Bentley D."/>
            <person name="Burton J."/>
            <person name="Clee C."/>
            <person name="Carter N."/>
            <person name="Coulson A."/>
            <person name="Deadman R."/>
            <person name="Deloukas P."/>
            <person name="Dunham A."/>
            <person name="Dunham I."/>
            <person name="Durbin R."/>
            <person name="French L."/>
            <person name="Grafham D."/>
            <person name="Gregory S."/>
            <person name="Hubbard T."/>
            <person name="Humphray S."/>
            <person name="Hunt A."/>
            <person name="Jones M."/>
            <person name="Lloyd C."/>
            <person name="McMurray A."/>
            <person name="Matthews L."/>
            <person name="Mercer S."/>
            <person name="Milne S."/>
            <person name="Mullikin J.C."/>
            <person name="Mungall A."/>
            <person name="Plumb R."/>
            <person name="Ross M."/>
            <person name="Shownkeen R."/>
            <person name="Sims S."/>
            <person name="Waterston R.H."/>
            <person name="Wilson R.K."/>
            <person name="Hillier L.W."/>
            <person name="McPherson J.D."/>
            <person name="Marra M.A."/>
            <person name="Mardis E.R."/>
            <person name="Fulton L.A."/>
            <person name="Chinwalla A.T."/>
            <person name="Pepin K.H."/>
            <person name="Gish W.R."/>
            <person name="Chissoe S.L."/>
            <person name="Wendl M.C."/>
            <person name="Delehaunty K.D."/>
            <person name="Miner T.L."/>
            <person name="Delehaunty A."/>
            <person name="Kramer J.B."/>
            <person name="Cook L.L."/>
            <person name="Fulton R.S."/>
            <person name="Johnson D.L."/>
            <person name="Minx P.J."/>
            <person name="Clifton S.W."/>
            <person name="Hawkins T."/>
            <person name="Branscomb E."/>
            <person name="Predki P."/>
            <person name="Richardson P."/>
            <person name="Wenning S."/>
            <person name="Slezak T."/>
            <person name="Doggett N."/>
            <person name="Cheng J.F."/>
            <person name="Olsen A."/>
            <person name="Lucas S."/>
            <person name="Elkin C."/>
            <person name="Uberbacher E."/>
            <person name="Frazier M."/>
            <person name="Gibbs R.A."/>
            <person name="Muzny D.M."/>
            <person name="Scherer S.E."/>
            <person name="Bouck J.B."/>
            <person name="Sodergren E.J."/>
            <person name="Worley K.C."/>
            <person name="Rives C.M."/>
            <person name="Gorrell J.H."/>
            <person name="Metzker M.L."/>
            <person name="Naylor S.L."/>
            <person name="Kucherlapati R.S."/>
            <person name="Nelson D.L."/>
            <person name="Weinstock G.M."/>
            <person name="Sakaki Y."/>
            <person name="Fujiyama A."/>
            <person name="Hattori M."/>
            <person name="Yada T."/>
            <person name="Toyoda A."/>
            <person name="Itoh T."/>
            <person name="Kawagoe C."/>
            <person name="Watanabe H."/>
            <person name="Totoki Y."/>
            <person name="Taylor T."/>
            <person name="Weissenbach J."/>
            <person name="Heilig R."/>
            <person name="Saurin W."/>
            <person name="Artiguenave F."/>
            <person name="Brottier P."/>
            <person name="Bruls T."/>
            <person name="Pelletier E."/>
            <person name="Robert C."/>
            <person name="Wincker P."/>
            <person name="Smith D.R."/>
            <person name="Doucette-Stamm L."/>
            <person name="Rubenfield M."/>
            <person name="Weinstock K."/>
            <person name="Lee H.M."/>
            <person name="Dubois J."/>
            <person name="Rosenthal A."/>
            <person name="Platzer M."/>
            <person name="Nyakatura G."/>
            <person name="Taudien S."/>
            <person name="Rump A."/>
            <person name="Yang H."/>
            <person name="Yu J."/>
            <person name="Wang J."/>
            <person name="Huang G."/>
            <person name="Gu J."/>
            <person name="Hood L."/>
            <person name="Rowen L."/>
            <person name="Madan A."/>
            <person name="Qin S."/>
            <person name="Davis R.W."/>
            <person name="Federspiel N.A."/>
            <person name="Abola A.P."/>
            <person name="Proctor M.J."/>
            <person name="Myers R.M."/>
            <person name="Schmutz J."/>
            <person name="Dickson M."/>
            <person name="Grimwood J."/>
            <person name="Cox D.R."/>
            <person name="Olson M.V."/>
            <person name="Kaul R."/>
            <person name="Raymond C."/>
            <person name="Shimizu N."/>
            <person name="Kawasaki K."/>
            <person name="Minoshima S."/>
            <person name="Evans G.A."/>
            <person name="Athanasiou M."/>
            <person name="Schultz R."/>
            <person name="Roe B.A."/>
            <person name="Chen F."/>
            <person name="Pan H."/>
            <person name="Ramser J."/>
            <person name="Lehrach H."/>
            <person name="Reinhardt R."/>
            <person name="McCombie W.R."/>
            <person name="de la Bastide M."/>
            <person name="Dedhia N."/>
            <person name="Blocker H."/>
            <person name="Hornischer K."/>
            <person name="Nordsiek G."/>
            <person name="Agarwala R."/>
            <person name="Aravind L."/>
            <person name="Bailey J.A."/>
            <person name="Bateman A."/>
            <person name="Batzoglou S."/>
            <person name="Birney E."/>
            <person name="Bork P."/>
            <person name="Brown D.G."/>
            <person name="Burge C.B."/>
            <person name="Cerutti L."/>
            <person name="Chen H.C."/>
            <person name="Church D."/>
            <person name="Clamp M."/>
            <person name="Copley R.R."/>
            <person name="Doerks T."/>
            <person name="Eddy S.R."/>
            <person name="Eichler E.E."/>
            <person name="Furey T.S."/>
            <person name="Galagan J."/>
            <person name="Gilbert J.G."/>
            <person name="Harmon C."/>
            <person name="Hayashizaki Y."/>
            <person name="Haussler D."/>
            <person name="Hermjakob H."/>
            <person name="Hokamp K."/>
            <person name="Jang W."/>
            <person name="Johnson L.S."/>
            <person name="Jones T.A."/>
            <person name="Kasif S."/>
            <person name="Kaspryzk A."/>
            <person name="Kennedy S."/>
            <person name="Kent W.J."/>
            <person name="Kitts P."/>
            <person name="Koonin E.V."/>
            <person name="Korf I."/>
            <person name="Kulp D."/>
            <person name="Lancet D."/>
            <person name="Lowe T.M."/>
            <person name="McLysaght A."/>
            <person name="Mikkelsen T."/>
            <person name="Moran J.V."/>
            <person name="Mulder N."/>
            <person name="Pollara V.J."/>
            <person name="Ponting C.P."/>
            <person name="Schuler G."/>
            <person name="Schultz J."/>
            <person name="Slater G."/>
            <person name="Smit A.F."/>
            <person name="Stupka E."/>
            <person name="Szustakowski J."/>
            <person name="Thierry-Mieg D."/>
            <person name="Thierry-Mieg J."/>
            <person name="Wagner L."/>
            <person name="Wallis J."/>
            <person name="Wheeler R."/>
            <person name="Williams A."/>
            <person name="Wolf Y.I."/>
            <person name="Wolfe K.H."/>
            <person name="Yang S.P."/>
            <person name="Yeh R.F."/>
            <person name="Collins F."/>
            <person name="Guyer M.S."/>
            <person name="Peterson J."/>
            <person name="Felsenfeld A."/>
            <person name="Wetterstrand K.A."/>
            <person name="Patrinos A."/>
            <person name="Morgan M.J."/>
            <person name="de Jong P."/>
            <person name="Catanese J.J."/>
            <person name="Osoegawa K."/>
            <person name="Shizuya H."/>
            <person name="Choi S."/>
            <person name="Chen Y.J."/>
        </authorList>
    </citation>
    <scope>NUCLEOTIDE SEQUENCE [LARGE SCALE GENOMIC DNA]</scope>
</reference>
<feature type="transmembrane region" description="Helical" evidence="1">
    <location>
        <begin position="20"/>
        <end position="38"/>
    </location>
</feature>
<protein>
    <submittedName>
        <fullName evidence="3">Zinc metallopeptidase STE24</fullName>
    </submittedName>
</protein>
<evidence type="ECO:0000256" key="1">
    <source>
        <dbReference type="SAM" id="Phobius"/>
    </source>
</evidence>
<dbReference type="AlphaFoldDB" id="A0A6Q8PH40"/>
<dbReference type="OpenTargets" id="ENSG00000084073"/>
<dbReference type="Proteomes" id="UP000005640">
    <property type="component" value="Chromosome 1"/>
</dbReference>
<gene>
    <name evidence="3" type="primary">ZMPSTE24</name>
</gene>
<evidence type="ECO:0007829" key="5">
    <source>
        <dbReference type="PeptideAtlas" id="A0A6Q8PH40"/>
    </source>
</evidence>
<evidence type="ECO:0000259" key="2">
    <source>
        <dbReference type="Pfam" id="PF16491"/>
    </source>
</evidence>
<reference evidence="3" key="5">
    <citation type="submission" date="2025-09" db="UniProtKB">
        <authorList>
            <consortium name="Ensembl"/>
        </authorList>
    </citation>
    <scope>IDENTIFICATION</scope>
</reference>
<dbReference type="Ensembl" id="ENST00000675754.1">
    <property type="protein sequence ID" value="ENSP00000502555.1"/>
    <property type="gene ID" value="ENSG00000084073.10"/>
</dbReference>
<dbReference type="EMBL" id="AL050341">
    <property type="status" value="NOT_ANNOTATED_CDS"/>
    <property type="molecule type" value="Genomic_DNA"/>
</dbReference>
<dbReference type="ExpressionAtlas" id="A0A6Q8PH40">
    <property type="expression patterns" value="baseline and differential"/>
</dbReference>
<dbReference type="OrthoDB" id="360839at2759"/>
<proteinExistence type="evidence at protein level"/>
<dbReference type="MassIVE" id="A0A6Q8PH40"/>
<feature type="domain" description="CAAX prenyl protease 1 N-terminal" evidence="2">
    <location>
        <begin position="41"/>
        <end position="95"/>
    </location>
</feature>
<dbReference type="Pfam" id="PF16491">
    <property type="entry name" value="Peptidase_M48_N"/>
    <property type="match status" value="1"/>
</dbReference>
<sequence>MGMWASLDALWEMPAEKRIFGAVLLFSWTVYLWETFLAQRQRRIYKTTTHVPPELGQIMDSETFEKSRLYQLDKSTFSFWSGLYSETEGTGLSLLPCWSAVSQSRLTGALTSQAQAILSPQSPK</sequence>
<evidence type="ECO:0000313" key="3">
    <source>
        <dbReference type="Ensembl" id="ENSP00000502555.1"/>
    </source>
</evidence>
<dbReference type="PANTHER" id="PTHR10120">
    <property type="entry name" value="CAAX PRENYL PROTEASE 1"/>
    <property type="match status" value="1"/>
</dbReference>
<keyword evidence="1" id="KW-0472">Membrane</keyword>